<accession>A0AAQ1ZIW5</accession>
<name>A0AAQ1ZIW5_9BACT</name>
<protein>
    <submittedName>
        <fullName evidence="1">Uncharacterized protein</fullName>
    </submittedName>
</protein>
<dbReference type="AlphaFoldDB" id="A0AAQ1ZIW5"/>
<proteinExistence type="predicted"/>
<dbReference type="Proteomes" id="UP000255283">
    <property type="component" value="Unassembled WGS sequence"/>
</dbReference>
<dbReference type="EMBL" id="UGTJ01000001">
    <property type="protein sequence ID" value="SUB80609.1"/>
    <property type="molecule type" value="Genomic_DNA"/>
</dbReference>
<evidence type="ECO:0000313" key="2">
    <source>
        <dbReference type="Proteomes" id="UP000255283"/>
    </source>
</evidence>
<sequence>MTAILKIYKIMLLKPCMVKEDNTTIIEIESYPSAHIPLHLLPKIPRHSALHNPFYDQNCVFIRSTRHLFKKCIAMV</sequence>
<gene>
    <name evidence="1" type="ORF">NCTC13063_01900</name>
</gene>
<comment type="caution">
    <text evidence="1">The sequence shown here is derived from an EMBL/GenBank/DDBJ whole genome shotgun (WGS) entry which is preliminary data.</text>
</comment>
<evidence type="ECO:0000313" key="1">
    <source>
        <dbReference type="EMBL" id="SUB80609.1"/>
    </source>
</evidence>
<reference evidence="1 2" key="1">
    <citation type="submission" date="2018-06" db="EMBL/GenBank/DDBJ databases">
        <authorList>
            <consortium name="Pathogen Informatics"/>
            <person name="Doyle S."/>
        </authorList>
    </citation>
    <scope>NUCLEOTIDE SEQUENCE [LARGE SCALE GENOMIC DNA]</scope>
    <source>
        <strain evidence="1 2">NCTC13063</strain>
    </source>
</reference>
<organism evidence="1 2">
    <name type="scientific">Segatella buccae</name>
    <dbReference type="NCBI Taxonomy" id="28126"/>
    <lineage>
        <taxon>Bacteria</taxon>
        <taxon>Pseudomonadati</taxon>
        <taxon>Bacteroidota</taxon>
        <taxon>Bacteroidia</taxon>
        <taxon>Bacteroidales</taxon>
        <taxon>Prevotellaceae</taxon>
        <taxon>Segatella</taxon>
    </lineage>
</organism>